<dbReference type="GO" id="GO:0016779">
    <property type="term" value="F:nucleotidyltransferase activity"/>
    <property type="evidence" value="ECO:0007669"/>
    <property type="project" value="UniProtKB-ARBA"/>
</dbReference>
<evidence type="ECO:0000256" key="1">
    <source>
        <dbReference type="SAM" id="MobiDB-lite"/>
    </source>
</evidence>
<evidence type="ECO:0000259" key="2">
    <source>
        <dbReference type="Pfam" id="PF12804"/>
    </source>
</evidence>
<dbReference type="PANTHER" id="PTHR43777:SF1">
    <property type="entry name" value="MOLYBDENUM COFACTOR CYTIDYLYLTRANSFERASE"/>
    <property type="match status" value="1"/>
</dbReference>
<keyword evidence="4" id="KW-1185">Reference proteome</keyword>
<dbReference type="SUPFAM" id="SSF53448">
    <property type="entry name" value="Nucleotide-diphospho-sugar transferases"/>
    <property type="match status" value="1"/>
</dbReference>
<sequence length="202" mass="20590">MAVMTTAGLLLAAGAGRRMGTPKALVRPDPAGPTLLETTLDRLLHAGIEDVVVVLGAVVDPVLPVIEAAGARAVVADDWQEGMGASLRAGLAHLEAHAGPEVTGALVTLVDLPDVGTRVHRRVLGAARGLGPDRLLRAAYDGVPGHPVVLGREHWAAVADTATGDRGARAHLAEHPPRLVECGDLATGADADTPQDLGTRGG</sequence>
<proteinExistence type="predicted"/>
<reference evidence="3" key="1">
    <citation type="submission" date="2021-04" db="EMBL/GenBank/DDBJ databases">
        <title>Phycicoccus avicenniae sp. nov., a novel endophytic actinomycetes isolated from branch of Avicennia mariana.</title>
        <authorList>
            <person name="Tuo L."/>
        </authorList>
    </citation>
    <scope>NUCLEOTIDE SEQUENCE</scope>
    <source>
        <strain evidence="3">BSK3Z-2</strain>
    </source>
</reference>
<dbReference type="InterPro" id="IPR025877">
    <property type="entry name" value="MobA-like_NTP_Trfase"/>
</dbReference>
<accession>A0A941I0L1</accession>
<keyword evidence="3" id="KW-0808">Transferase</keyword>
<dbReference type="Gene3D" id="3.90.550.10">
    <property type="entry name" value="Spore Coat Polysaccharide Biosynthesis Protein SpsA, Chain A"/>
    <property type="match status" value="1"/>
</dbReference>
<dbReference type="EMBL" id="JAGSNF010000009">
    <property type="protein sequence ID" value="MBR7743224.1"/>
    <property type="molecule type" value="Genomic_DNA"/>
</dbReference>
<feature type="region of interest" description="Disordered" evidence="1">
    <location>
        <begin position="183"/>
        <end position="202"/>
    </location>
</feature>
<dbReference type="PANTHER" id="PTHR43777">
    <property type="entry name" value="MOLYBDENUM COFACTOR CYTIDYLYLTRANSFERASE"/>
    <property type="match status" value="1"/>
</dbReference>
<feature type="domain" description="MobA-like NTP transferase" evidence="2">
    <location>
        <begin position="8"/>
        <end position="175"/>
    </location>
</feature>
<dbReference type="InterPro" id="IPR029044">
    <property type="entry name" value="Nucleotide-diphossugar_trans"/>
</dbReference>
<dbReference type="Proteomes" id="UP000677016">
    <property type="component" value="Unassembled WGS sequence"/>
</dbReference>
<comment type="caution">
    <text evidence="3">The sequence shown here is derived from an EMBL/GenBank/DDBJ whole genome shotgun (WGS) entry which is preliminary data.</text>
</comment>
<name>A0A941I0L1_9MICO</name>
<dbReference type="Pfam" id="PF12804">
    <property type="entry name" value="NTP_transf_3"/>
    <property type="match status" value="1"/>
</dbReference>
<organism evidence="3 4">
    <name type="scientific">Phycicoccus avicenniae</name>
    <dbReference type="NCBI Taxonomy" id="2828860"/>
    <lineage>
        <taxon>Bacteria</taxon>
        <taxon>Bacillati</taxon>
        <taxon>Actinomycetota</taxon>
        <taxon>Actinomycetes</taxon>
        <taxon>Micrococcales</taxon>
        <taxon>Intrasporangiaceae</taxon>
        <taxon>Phycicoccus</taxon>
    </lineage>
</organism>
<protein>
    <submittedName>
        <fullName evidence="3">NTP transferase domain-containing protein</fullName>
    </submittedName>
</protein>
<evidence type="ECO:0000313" key="4">
    <source>
        <dbReference type="Proteomes" id="UP000677016"/>
    </source>
</evidence>
<dbReference type="AlphaFoldDB" id="A0A941I0L1"/>
<evidence type="ECO:0000313" key="3">
    <source>
        <dbReference type="EMBL" id="MBR7743224.1"/>
    </source>
</evidence>
<gene>
    <name evidence="3" type="ORF">KC207_07970</name>
</gene>